<dbReference type="Proteomes" id="UP000324748">
    <property type="component" value="Unassembled WGS sequence"/>
</dbReference>
<sequence length="177" mass="19884">MWSIIQPILIGTLFATACVSAVLLEVTHNDKIYWLCSVDHELPADVKPSEVPFRFVGDNVHGKGPKESRFRMMEGTTAKPIWIGNGLPNADHPKWGYGQSEQAKIRFGSTLGALEEDLGYFILVTLNLPGDLAKVEPETWTEILKANRKKLRDAVAREKKNRTQNVLKVQEANHHLN</sequence>
<dbReference type="OrthoDB" id="10577663at2759"/>
<keyword evidence="1" id="KW-0732">Signal</keyword>
<evidence type="ECO:0000256" key="1">
    <source>
        <dbReference type="SAM" id="SignalP"/>
    </source>
</evidence>
<comment type="caution">
    <text evidence="2">The sequence shown here is derived from an EMBL/GenBank/DDBJ whole genome shotgun (WGS) entry which is preliminary data.</text>
</comment>
<dbReference type="EMBL" id="VDEP01000237">
    <property type="protein sequence ID" value="KAA1121773.1"/>
    <property type="molecule type" value="Genomic_DNA"/>
</dbReference>
<evidence type="ECO:0000313" key="2">
    <source>
        <dbReference type="EMBL" id="KAA1116556.1"/>
    </source>
</evidence>
<proteinExistence type="predicted"/>
<evidence type="ECO:0000313" key="3">
    <source>
        <dbReference type="EMBL" id="KAA1121773.1"/>
    </source>
</evidence>
<evidence type="ECO:0000313" key="5">
    <source>
        <dbReference type="Proteomes" id="UP000325313"/>
    </source>
</evidence>
<dbReference type="AlphaFoldDB" id="A0A5B0QTJ1"/>
<dbReference type="EMBL" id="VSWC01000003">
    <property type="protein sequence ID" value="KAA1116556.1"/>
    <property type="molecule type" value="Genomic_DNA"/>
</dbReference>
<evidence type="ECO:0000313" key="4">
    <source>
        <dbReference type="Proteomes" id="UP000324748"/>
    </source>
</evidence>
<reference evidence="4 5" key="1">
    <citation type="submission" date="2019-05" db="EMBL/GenBank/DDBJ databases">
        <title>Emergence of the Ug99 lineage of the wheat stem rust pathogen through somatic hybridization.</title>
        <authorList>
            <person name="Li F."/>
            <person name="Upadhyaya N.M."/>
            <person name="Sperschneider J."/>
            <person name="Matny O."/>
            <person name="Nguyen-Phuc H."/>
            <person name="Mago R."/>
            <person name="Raley C."/>
            <person name="Miller M.E."/>
            <person name="Silverstein K.A.T."/>
            <person name="Henningsen E."/>
            <person name="Hirsch C.D."/>
            <person name="Visser B."/>
            <person name="Pretorius Z.A."/>
            <person name="Steffenson B.J."/>
            <person name="Schwessinger B."/>
            <person name="Dodds P.N."/>
            <person name="Figueroa M."/>
        </authorList>
    </citation>
    <scope>NUCLEOTIDE SEQUENCE [LARGE SCALE GENOMIC DNA]</scope>
    <source>
        <strain evidence="2">21-0</strain>
        <strain evidence="3 5">Ug99</strain>
    </source>
</reference>
<feature type="chain" id="PRO_5036366539" evidence="1">
    <location>
        <begin position="22"/>
        <end position="177"/>
    </location>
</feature>
<protein>
    <submittedName>
        <fullName evidence="2">Uncharacterized protein</fullName>
    </submittedName>
</protein>
<accession>A0A5B0QTJ1</accession>
<dbReference type="Proteomes" id="UP000325313">
    <property type="component" value="Unassembled WGS sequence"/>
</dbReference>
<name>A0A5B0QTJ1_PUCGR</name>
<feature type="signal peptide" evidence="1">
    <location>
        <begin position="1"/>
        <end position="21"/>
    </location>
</feature>
<organism evidence="2 4">
    <name type="scientific">Puccinia graminis f. sp. tritici</name>
    <dbReference type="NCBI Taxonomy" id="56615"/>
    <lineage>
        <taxon>Eukaryota</taxon>
        <taxon>Fungi</taxon>
        <taxon>Dikarya</taxon>
        <taxon>Basidiomycota</taxon>
        <taxon>Pucciniomycotina</taxon>
        <taxon>Pucciniomycetes</taxon>
        <taxon>Pucciniales</taxon>
        <taxon>Pucciniaceae</taxon>
        <taxon>Puccinia</taxon>
    </lineage>
</organism>
<keyword evidence="4" id="KW-1185">Reference proteome</keyword>
<gene>
    <name evidence="2" type="ORF">PGT21_018679</name>
    <name evidence="3" type="ORF">PGTUg99_028412</name>
</gene>